<dbReference type="Proteomes" id="UP000294498">
    <property type="component" value="Unassembled WGS sequence"/>
</dbReference>
<gene>
    <name evidence="1" type="ORF">EDB95_4634</name>
</gene>
<dbReference type="PANTHER" id="PTHR35564">
    <property type="match status" value="1"/>
</dbReference>
<evidence type="ECO:0000313" key="1">
    <source>
        <dbReference type="EMBL" id="TDW96798.1"/>
    </source>
</evidence>
<comment type="caution">
    <text evidence="1">The sequence shown here is derived from an EMBL/GenBank/DDBJ whole genome shotgun (WGS) entry which is preliminary data.</text>
</comment>
<dbReference type="AlphaFoldDB" id="A0A4R8DHA0"/>
<dbReference type="PANTHER" id="PTHR35564:SF4">
    <property type="entry name" value="CYTOPLASMIC PROTEIN"/>
    <property type="match status" value="1"/>
</dbReference>
<accession>A0A4R8DHA0</accession>
<dbReference type="RefSeq" id="WP_162852748.1">
    <property type="nucleotide sequence ID" value="NZ_SODV01000002.1"/>
</dbReference>
<reference evidence="1 2" key="1">
    <citation type="submission" date="2019-03" db="EMBL/GenBank/DDBJ databases">
        <title>Genomic Encyclopedia of Type Strains, Phase IV (KMG-IV): sequencing the most valuable type-strain genomes for metagenomic binning, comparative biology and taxonomic classification.</title>
        <authorList>
            <person name="Goeker M."/>
        </authorList>
    </citation>
    <scope>NUCLEOTIDE SEQUENCE [LARGE SCALE GENOMIC DNA]</scope>
    <source>
        <strain evidence="1 2">DSM 100059</strain>
    </source>
</reference>
<dbReference type="InterPro" id="IPR010732">
    <property type="entry name" value="T6SS_TssG-like"/>
</dbReference>
<dbReference type="EMBL" id="SODV01000002">
    <property type="protein sequence ID" value="TDW96798.1"/>
    <property type="molecule type" value="Genomic_DNA"/>
</dbReference>
<proteinExistence type="predicted"/>
<dbReference type="Pfam" id="PF06996">
    <property type="entry name" value="T6SS_TssG"/>
    <property type="match status" value="1"/>
</dbReference>
<evidence type="ECO:0000313" key="2">
    <source>
        <dbReference type="Proteomes" id="UP000294498"/>
    </source>
</evidence>
<keyword evidence="2" id="KW-1185">Reference proteome</keyword>
<organism evidence="1 2">
    <name type="scientific">Dinghuibacter silviterrae</name>
    <dbReference type="NCBI Taxonomy" id="1539049"/>
    <lineage>
        <taxon>Bacteria</taxon>
        <taxon>Pseudomonadati</taxon>
        <taxon>Bacteroidota</taxon>
        <taxon>Chitinophagia</taxon>
        <taxon>Chitinophagales</taxon>
        <taxon>Chitinophagaceae</taxon>
        <taxon>Dinghuibacter</taxon>
    </lineage>
</organism>
<name>A0A4R8DHA0_9BACT</name>
<protein>
    <submittedName>
        <fullName evidence="1">Type VI secretion system (T6SS) VasB/ImpH family protein</fullName>
    </submittedName>
</protein>
<sequence>MDQADFKAVVIAAALIENGVSPTDIVIRPAGGGIRNYSKDVISVKPAPEGDYVIIQTSREGLYDMLPEGLFHRPDPYSSVTGTDSILDAIKRRKQEEKEARQFFLPFESEMYFLRIMSELFEYRVDKRNLYADLIRLFTPEWAVLEYMELWQANVFLQFVPHLHNTRGDLTFLQRLLELIFQVPVRVGLRKQRSGSFPDALPLGACRLGVDFVAGSAWDDGEDEVYIALGPLTASQATGLLPGTRDATLLDQLTRYVVPAGMDIQISLELPPSERRMDFGEAPVLNYTAYLPA</sequence>